<evidence type="ECO:0000256" key="1">
    <source>
        <dbReference type="SAM" id="Phobius"/>
    </source>
</evidence>
<gene>
    <name evidence="2" type="ORF">P7V44_03890</name>
    <name evidence="3" type="ORF">Q5E86_04705</name>
</gene>
<evidence type="ECO:0000313" key="2">
    <source>
        <dbReference type="EMBL" id="MDG4695380.1"/>
    </source>
</evidence>
<dbReference type="AlphaFoldDB" id="A0AA42FJT2"/>
<sequence>MRMPPYYPETPNVPPINWKRWGQGILIIISIFLLITNIFWTKDTPNKTTLFWFTGFILPALIYLLIFSIYYLIYQIRTYHKNIHLESIEKDESMWWEYQSTYLPIIDTIIIGCLGNNQIDWQMLIRNRIVPPPPEINGEKQIIRCPILIGHQKNKDEMLAKLLFNEFRFKHMNSNLNIKNIYWLGTESTLAIFLNLLNELYSNTPIDGNIIHSIDDLDNIIDSHYEHYGDNEQLIIAGTNLFDKAEQVIKSESGFLWLIGSTGNYAIHRCETIDAHHEDIHQLTTHLKRYANLETAPNLTISMDSDSAIAFASTDWNCIDNVLFPYYGGVTRSSPFLAISQSTIHCIQNNVDSCGWTSNIIANRHLAGVISRHEQR</sequence>
<evidence type="ECO:0000313" key="5">
    <source>
        <dbReference type="Proteomes" id="UP001176478"/>
    </source>
</evidence>
<comment type="caution">
    <text evidence="2">The sequence shown here is derived from an EMBL/GenBank/DDBJ whole genome shotgun (WGS) entry which is preliminary data.</text>
</comment>
<proteinExistence type="predicted"/>
<reference evidence="2" key="1">
    <citation type="submission" date="2023-03" db="EMBL/GenBank/DDBJ databases">
        <title>a new species belonging to Providencia genus.</title>
        <authorList>
            <person name="Yang W."/>
            <person name="Hu F."/>
            <person name="Shen S."/>
            <person name="Ding L."/>
            <person name="Yin D."/>
        </authorList>
    </citation>
    <scope>NUCLEOTIDE SEQUENCE</scope>
    <source>
        <strain evidence="2">CRE-3FA-0001</strain>
    </source>
</reference>
<organism evidence="2 4">
    <name type="scientific">Providencia huashanensis</name>
    <dbReference type="NCBI Taxonomy" id="3037798"/>
    <lineage>
        <taxon>Bacteria</taxon>
        <taxon>Pseudomonadati</taxon>
        <taxon>Pseudomonadota</taxon>
        <taxon>Gammaproteobacteria</taxon>
        <taxon>Enterobacterales</taxon>
        <taxon>Morganellaceae</taxon>
        <taxon>Providencia</taxon>
    </lineage>
</organism>
<reference evidence="3" key="2">
    <citation type="submission" date="2023-07" db="EMBL/GenBank/DDBJ databases">
        <authorList>
            <person name="Yang W."/>
            <person name="Chen J."/>
            <person name="Ji P."/>
            <person name="Hu F."/>
        </authorList>
    </citation>
    <scope>NUCLEOTIDE SEQUENCE</scope>
    <source>
        <strain evidence="3">CRE-138-0111</strain>
    </source>
</reference>
<keyword evidence="1" id="KW-0812">Transmembrane</keyword>
<evidence type="ECO:0000313" key="3">
    <source>
        <dbReference type="EMBL" id="MDO7855680.1"/>
    </source>
</evidence>
<accession>A0AA42FJT2</accession>
<dbReference type="EMBL" id="JARRYG010000003">
    <property type="protein sequence ID" value="MDG4695380.1"/>
    <property type="molecule type" value="Genomic_DNA"/>
</dbReference>
<keyword evidence="1" id="KW-1133">Transmembrane helix</keyword>
<dbReference type="RefSeq" id="WP_210814188.1">
    <property type="nucleotide sequence ID" value="NZ_JARRYG010000003.1"/>
</dbReference>
<keyword evidence="5" id="KW-1185">Reference proteome</keyword>
<keyword evidence="1" id="KW-0472">Membrane</keyword>
<name>A0AA42FJT2_9GAMM</name>
<evidence type="ECO:0000313" key="4">
    <source>
        <dbReference type="Proteomes" id="UP001156701"/>
    </source>
</evidence>
<dbReference type="Proteomes" id="UP001176478">
    <property type="component" value="Unassembled WGS sequence"/>
</dbReference>
<dbReference type="EMBL" id="JAUQTG010000002">
    <property type="protein sequence ID" value="MDO7855680.1"/>
    <property type="molecule type" value="Genomic_DNA"/>
</dbReference>
<feature type="transmembrane region" description="Helical" evidence="1">
    <location>
        <begin position="21"/>
        <end position="40"/>
    </location>
</feature>
<feature type="transmembrane region" description="Helical" evidence="1">
    <location>
        <begin position="52"/>
        <end position="73"/>
    </location>
</feature>
<protein>
    <submittedName>
        <fullName evidence="2">Uncharacterized protein</fullName>
    </submittedName>
</protein>
<dbReference type="Proteomes" id="UP001156701">
    <property type="component" value="Unassembled WGS sequence"/>
</dbReference>
<reference evidence="3" key="3">
    <citation type="journal article" date="2024" name="Int. J. Antimicrob. Agents">
        <title>Identification of a novel Providencia species showing multi-drug-resistant in three patients with hospital-acquired infection.</title>
        <authorList>
            <person name="Yang W."/>
            <person name="Chen J."/>
            <person name="Yang F."/>
            <person name="Ji P."/>
            <person name="Shen S."/>
            <person name="Yin D."/>
            <person name="Hu F."/>
        </authorList>
    </citation>
    <scope>NUCLEOTIDE SEQUENCE</scope>
    <source>
        <strain evidence="3">CRE-138-0111</strain>
    </source>
</reference>